<evidence type="ECO:0000256" key="1">
    <source>
        <dbReference type="SAM" id="Phobius"/>
    </source>
</evidence>
<dbReference type="EMBL" id="CYKH01000089">
    <property type="protein sequence ID" value="CUE70823.1"/>
    <property type="molecule type" value="Genomic_DNA"/>
</dbReference>
<evidence type="ECO:0000313" key="3">
    <source>
        <dbReference type="Proteomes" id="UP000051952"/>
    </source>
</evidence>
<keyword evidence="1" id="KW-0812">Transmembrane</keyword>
<dbReference type="VEuPathDB" id="TriTrypDB:BSAL_52645"/>
<feature type="transmembrane region" description="Helical" evidence="1">
    <location>
        <begin position="6"/>
        <end position="29"/>
    </location>
</feature>
<dbReference type="Proteomes" id="UP000051952">
    <property type="component" value="Unassembled WGS sequence"/>
</dbReference>
<gene>
    <name evidence="2" type="ORF">BSAL_52645</name>
</gene>
<feature type="transmembrane region" description="Helical" evidence="1">
    <location>
        <begin position="94"/>
        <end position="115"/>
    </location>
</feature>
<feature type="transmembrane region" description="Helical" evidence="1">
    <location>
        <begin position="36"/>
        <end position="57"/>
    </location>
</feature>
<dbReference type="AlphaFoldDB" id="A0A0S4II63"/>
<protein>
    <submittedName>
        <fullName evidence="2">Membrane-associated protein, putative</fullName>
    </submittedName>
</protein>
<keyword evidence="3" id="KW-1185">Reference proteome</keyword>
<keyword evidence="1" id="KW-0472">Membrane</keyword>
<evidence type="ECO:0000313" key="2">
    <source>
        <dbReference type="EMBL" id="CUE70823.1"/>
    </source>
</evidence>
<name>A0A0S4II63_BODSA</name>
<sequence length="142" mass="15080">MTTVSISYSASVVVGLFVLCAVAVAALWLPKAVHHLSTGVAVLALSALVALIAPHIFNSWLEMALSLDLPPPFGSLFSNVHPIASANVLSPADVFSVGLVFYLMYGVNVVLKRLVDTVRILKVSRRRLVFYSGASGASDAKR</sequence>
<keyword evidence="1" id="KW-1133">Transmembrane helix</keyword>
<proteinExistence type="predicted"/>
<accession>A0A0S4II63</accession>
<organism evidence="2 3">
    <name type="scientific">Bodo saltans</name>
    <name type="common">Flagellated protozoan</name>
    <dbReference type="NCBI Taxonomy" id="75058"/>
    <lineage>
        <taxon>Eukaryota</taxon>
        <taxon>Discoba</taxon>
        <taxon>Euglenozoa</taxon>
        <taxon>Kinetoplastea</taxon>
        <taxon>Metakinetoplastina</taxon>
        <taxon>Eubodonida</taxon>
        <taxon>Bodonidae</taxon>
        <taxon>Bodo</taxon>
    </lineage>
</organism>
<reference evidence="3" key="1">
    <citation type="submission" date="2015-09" db="EMBL/GenBank/DDBJ databases">
        <authorList>
            <consortium name="Pathogen Informatics"/>
        </authorList>
    </citation>
    <scope>NUCLEOTIDE SEQUENCE [LARGE SCALE GENOMIC DNA]</scope>
    <source>
        <strain evidence="3">Lake Konstanz</strain>
    </source>
</reference>